<keyword evidence="2" id="KW-0663">Pyridoxal phosphate</keyword>
<dbReference type="GO" id="GO:0009097">
    <property type="term" value="P:isoleucine biosynthetic process"/>
    <property type="evidence" value="ECO:0007669"/>
    <property type="project" value="TreeGrafter"/>
</dbReference>
<protein>
    <recommendedName>
        <fullName evidence="4">L-serine deaminase</fullName>
    </recommendedName>
    <alternativeName>
        <fullName evidence="5">L-threonine dehydratase</fullName>
    </alternativeName>
</protein>
<dbReference type="GO" id="GO:0003941">
    <property type="term" value="F:L-serine ammonia-lyase activity"/>
    <property type="evidence" value="ECO:0007669"/>
    <property type="project" value="TreeGrafter"/>
</dbReference>
<evidence type="ECO:0000313" key="7">
    <source>
        <dbReference type="EMBL" id="KOB70556.1"/>
    </source>
</evidence>
<dbReference type="InterPro" id="IPR050147">
    <property type="entry name" value="Ser/Thr_Dehydratase"/>
</dbReference>
<dbReference type="Gene3D" id="3.40.50.1100">
    <property type="match status" value="4"/>
</dbReference>
<evidence type="ECO:0000256" key="4">
    <source>
        <dbReference type="ARBA" id="ARBA00041766"/>
    </source>
</evidence>
<evidence type="ECO:0000256" key="5">
    <source>
        <dbReference type="ARBA" id="ARBA00042605"/>
    </source>
</evidence>
<evidence type="ECO:0000313" key="8">
    <source>
        <dbReference type="Proteomes" id="UP000037510"/>
    </source>
</evidence>
<feature type="domain" description="Tryptophan synthase beta chain-like PALP" evidence="6">
    <location>
        <begin position="607"/>
        <end position="704"/>
    </location>
</feature>
<feature type="non-terminal residue" evidence="7">
    <location>
        <position position="777"/>
    </location>
</feature>
<dbReference type="AlphaFoldDB" id="A0A0L7L5E7"/>
<dbReference type="GO" id="GO:0006567">
    <property type="term" value="P:L-threonine catabolic process"/>
    <property type="evidence" value="ECO:0007669"/>
    <property type="project" value="TreeGrafter"/>
</dbReference>
<organism evidence="7 8">
    <name type="scientific">Operophtera brumata</name>
    <name type="common">Winter moth</name>
    <name type="synonym">Phalaena brumata</name>
    <dbReference type="NCBI Taxonomy" id="104452"/>
    <lineage>
        <taxon>Eukaryota</taxon>
        <taxon>Metazoa</taxon>
        <taxon>Ecdysozoa</taxon>
        <taxon>Arthropoda</taxon>
        <taxon>Hexapoda</taxon>
        <taxon>Insecta</taxon>
        <taxon>Pterygota</taxon>
        <taxon>Neoptera</taxon>
        <taxon>Endopterygota</taxon>
        <taxon>Lepidoptera</taxon>
        <taxon>Glossata</taxon>
        <taxon>Ditrysia</taxon>
        <taxon>Geometroidea</taxon>
        <taxon>Geometridae</taxon>
        <taxon>Larentiinae</taxon>
        <taxon>Operophtera</taxon>
    </lineage>
</organism>
<dbReference type="EMBL" id="JTDY01002878">
    <property type="protein sequence ID" value="KOB70556.1"/>
    <property type="molecule type" value="Genomic_DNA"/>
</dbReference>
<keyword evidence="3" id="KW-0456">Lyase</keyword>
<evidence type="ECO:0000259" key="6">
    <source>
        <dbReference type="Pfam" id="PF00291"/>
    </source>
</evidence>
<dbReference type="PANTHER" id="PTHR48078">
    <property type="entry name" value="THREONINE DEHYDRATASE, MITOCHONDRIAL-RELATED"/>
    <property type="match status" value="1"/>
</dbReference>
<dbReference type="GO" id="GO:0006565">
    <property type="term" value="P:L-serine catabolic process"/>
    <property type="evidence" value="ECO:0007669"/>
    <property type="project" value="TreeGrafter"/>
</dbReference>
<proteinExistence type="predicted"/>
<keyword evidence="8" id="KW-1185">Reference proteome</keyword>
<accession>A0A0L7L5E7</accession>
<reference evidence="7 8" key="1">
    <citation type="journal article" date="2015" name="Genome Biol. Evol.">
        <title>The genome of winter moth (Operophtera brumata) provides a genomic perspective on sexual dimorphism and phenology.</title>
        <authorList>
            <person name="Derks M.F."/>
            <person name="Smit S."/>
            <person name="Salis L."/>
            <person name="Schijlen E."/>
            <person name="Bossers A."/>
            <person name="Mateman C."/>
            <person name="Pijl A.S."/>
            <person name="de Ridder D."/>
            <person name="Groenen M.A."/>
            <person name="Visser M.E."/>
            <person name="Megens H.J."/>
        </authorList>
    </citation>
    <scope>NUCLEOTIDE SEQUENCE [LARGE SCALE GENOMIC DNA]</scope>
    <source>
        <strain evidence="7">WM2013NL</strain>
        <tissue evidence="7">Head and thorax</tissue>
    </source>
</reference>
<dbReference type="InterPro" id="IPR036052">
    <property type="entry name" value="TrpB-like_PALP_sf"/>
</dbReference>
<comment type="cofactor">
    <cofactor evidence="1">
        <name>pyridoxal 5'-phosphate</name>
        <dbReference type="ChEBI" id="CHEBI:597326"/>
    </cofactor>
</comment>
<dbReference type="Pfam" id="PF00291">
    <property type="entry name" value="PALP"/>
    <property type="match status" value="2"/>
</dbReference>
<evidence type="ECO:0000256" key="1">
    <source>
        <dbReference type="ARBA" id="ARBA00001933"/>
    </source>
</evidence>
<dbReference type="InterPro" id="IPR001926">
    <property type="entry name" value="TrpB-like_PALP"/>
</dbReference>
<evidence type="ECO:0000256" key="3">
    <source>
        <dbReference type="ARBA" id="ARBA00023239"/>
    </source>
</evidence>
<dbReference type="STRING" id="104452.A0A0L7L5E7"/>
<gene>
    <name evidence="7" type="ORF">OBRU01_15000</name>
</gene>
<evidence type="ECO:0000256" key="2">
    <source>
        <dbReference type="ARBA" id="ARBA00022898"/>
    </source>
</evidence>
<dbReference type="SUPFAM" id="SSF53686">
    <property type="entry name" value="Tryptophan synthase beta subunit-like PLP-dependent enzymes"/>
    <property type="match status" value="2"/>
</dbReference>
<feature type="domain" description="Tryptophan synthase beta chain-like PALP" evidence="6">
    <location>
        <begin position="93"/>
        <end position="204"/>
    </location>
</feature>
<name>A0A0L7L5E7_OPEBR</name>
<dbReference type="GO" id="GO:0004794">
    <property type="term" value="F:threonine deaminase activity"/>
    <property type="evidence" value="ECO:0007669"/>
    <property type="project" value="TreeGrafter"/>
</dbReference>
<sequence>MKVQRLVKFKVTVSDRPGGIAELCKLISSMGVSIKGHHAGAHLGAGRHLQCYGNHKLTQIHEDIEFDEFCDPNNPRKIKYDDILTASRRIVGSIIRTPCTKAHMSEKLGMDVFLKQEFLQFTGCANYHLFAGEFMRSTCVSFKERGVRNTMLCITEEQKKYGLITASTGNHGMAMSHHATLLGVPCVVVMPVVTAITKVHRCEQLAVDAILIPVGGGSLLCGIAIAVKHLKPDTEIYGIETDKTCSMVESLRKNERIVLDIETTIADALAVNMVGVNTFHNIKGLVDKMRGMAAEGRLVKFKVTVFDRPGGMAEMCALLAGIGVTMRDCVPERAWVKGDVFSVELKVIAETRGWEHTKELIEQVKKHYTEYFFQDMSERQDKTAGTRRGPCLAPNPVCMQKVVCVITGGNIDYFTLPRSLERAKAIEGRIIKLTVTFILETRDLEHSCTLKRVMERIFPGVCEFLEEPFSPIPTCTCYFGNYYNKINILKLYIYIGNSYVLLEPTKDIPNQIFLYHNLQDDFDEFCDPENPRIIKLQDVKKAAERLGPFIVNTPCMLLNTATKKLGIVVASIGNDAAGLCYHASKINCPIIVVMPSTAPLSKLQNRDHPHVLAGYGTMALEILEQVPNVDAVIVPVGSGGLAAALVAVIKANKPKCLVYGVQAESMPVFFNSLENEEPVTIPMKATIADAIALPNVGVNAYANAQPQLDKMRRNGSWWKAQAPAAWLPLSGTLFQSSSLKSTTYVVCILSGGNIDSLLLARCLDRGMAAEGRLVKFS</sequence>
<comment type="caution">
    <text evidence="7">The sequence shown here is derived from an EMBL/GenBank/DDBJ whole genome shotgun (WGS) entry which is preliminary data.</text>
</comment>
<dbReference type="Proteomes" id="UP000037510">
    <property type="component" value="Unassembled WGS sequence"/>
</dbReference>
<dbReference type="PANTHER" id="PTHR48078:SF19">
    <property type="entry name" value="ACT DOMAIN-CONTAINING PROTEIN"/>
    <property type="match status" value="1"/>
</dbReference>